<accession>A0ABX0V3A2</accession>
<name>A0ABX0V3A2_9HYPH</name>
<dbReference type="EMBL" id="JAASQI010000008">
    <property type="protein sequence ID" value="NIJ59427.1"/>
    <property type="molecule type" value="Genomic_DNA"/>
</dbReference>
<protein>
    <submittedName>
        <fullName evidence="1">Uncharacterized protein</fullName>
    </submittedName>
</protein>
<sequence length="86" mass="9716">MAGDAIPPVVMRSGSFLGAGKASSGLRLSSLADGVKKNAKGLPSCQKYTYIKFVFFCFIRKNIVYTHRYLKDIYSEFLLISKYYFK</sequence>
<dbReference type="Proteomes" id="UP001429580">
    <property type="component" value="Unassembled WGS sequence"/>
</dbReference>
<keyword evidence="2" id="KW-1185">Reference proteome</keyword>
<gene>
    <name evidence="1" type="ORF">FHS82_003282</name>
</gene>
<evidence type="ECO:0000313" key="2">
    <source>
        <dbReference type="Proteomes" id="UP001429580"/>
    </source>
</evidence>
<comment type="caution">
    <text evidence="1">The sequence shown here is derived from an EMBL/GenBank/DDBJ whole genome shotgun (WGS) entry which is preliminary data.</text>
</comment>
<reference evidence="1 2" key="1">
    <citation type="submission" date="2020-03" db="EMBL/GenBank/DDBJ databases">
        <title>Genomic Encyclopedia of Type Strains, Phase IV (KMG-IV): sequencing the most valuable type-strain genomes for metagenomic binning, comparative biology and taxonomic classification.</title>
        <authorList>
            <person name="Goeker M."/>
        </authorList>
    </citation>
    <scope>NUCLEOTIDE SEQUENCE [LARGE SCALE GENOMIC DNA]</scope>
    <source>
        <strain evidence="1 2">DSM 103870</strain>
    </source>
</reference>
<proteinExistence type="predicted"/>
<evidence type="ECO:0000313" key="1">
    <source>
        <dbReference type="EMBL" id="NIJ59427.1"/>
    </source>
</evidence>
<organism evidence="1 2">
    <name type="scientific">Pseudochelatococcus lubricantis</name>
    <dbReference type="NCBI Taxonomy" id="1538102"/>
    <lineage>
        <taxon>Bacteria</taxon>
        <taxon>Pseudomonadati</taxon>
        <taxon>Pseudomonadota</taxon>
        <taxon>Alphaproteobacteria</taxon>
        <taxon>Hyphomicrobiales</taxon>
        <taxon>Chelatococcaceae</taxon>
        <taxon>Pseudochelatococcus</taxon>
    </lineage>
</organism>